<protein>
    <recommendedName>
        <fullName evidence="2">protein-tyrosine-phosphatase</fullName>
        <ecNumber evidence="2">3.1.3.48</ecNumber>
    </recommendedName>
</protein>
<evidence type="ECO:0000256" key="4">
    <source>
        <dbReference type="ARBA" id="ARBA00022553"/>
    </source>
</evidence>
<dbReference type="InterPro" id="IPR047170">
    <property type="entry name" value="PTN12/18/22"/>
</dbReference>
<feature type="compositionally biased region" description="Basic and acidic residues" evidence="8">
    <location>
        <begin position="403"/>
        <end position="431"/>
    </location>
</feature>
<evidence type="ECO:0000256" key="3">
    <source>
        <dbReference type="ARBA" id="ARBA00022490"/>
    </source>
</evidence>
<evidence type="ECO:0000256" key="2">
    <source>
        <dbReference type="ARBA" id="ARBA00013064"/>
    </source>
</evidence>
<dbReference type="GO" id="GO:0004726">
    <property type="term" value="F:non-membrane spanning protein tyrosine phosphatase activity"/>
    <property type="evidence" value="ECO:0007669"/>
    <property type="project" value="InterPro"/>
</dbReference>
<dbReference type="SMART" id="SM00194">
    <property type="entry name" value="PTPc"/>
    <property type="match status" value="1"/>
</dbReference>
<feature type="compositionally biased region" description="Basic and acidic residues" evidence="8">
    <location>
        <begin position="976"/>
        <end position="988"/>
    </location>
</feature>
<feature type="region of interest" description="Disordered" evidence="8">
    <location>
        <begin position="364"/>
        <end position="465"/>
    </location>
</feature>
<keyword evidence="3" id="KW-0963">Cytoplasm</keyword>
<evidence type="ECO:0000313" key="9">
    <source>
        <dbReference type="EMBL" id="CAH1784459.1"/>
    </source>
</evidence>
<dbReference type="GO" id="GO:0005737">
    <property type="term" value="C:cytoplasm"/>
    <property type="evidence" value="ECO:0007669"/>
    <property type="project" value="UniProtKB-SubCell"/>
</dbReference>
<dbReference type="InterPro" id="IPR003595">
    <property type="entry name" value="Tyr_Pase_cat"/>
</dbReference>
<dbReference type="InterPro" id="IPR000242">
    <property type="entry name" value="PTP_cat"/>
</dbReference>
<sequence>MALQASLQKFLAKVERLSILDKNGIDGFQREFTALKDKSNQYKVEKTYPTTEGEKQSNRKKNRYKDILPFDYTRVPLENITGHPGSDYINASFIKSATGKKSYIASQGPLPHTVNDFWRLIWEYDASIVIMSCREVELGKPKCERYWAEKGEPKLYGTIEVTMVKEQDHYKEFTIRTLRATKKGETRVIKQYHYIKWPDHGVPDSALPILDMIAMVREDQSQEEPPLVVHCSAGCGRTGAIIAIDYAWTLLKTGKLTADFDIFDILSEMRKQRLAFVQAKDQYELVNRAVAELFERHLLLMDKHLYENMNVEKEKDPAYDSPCDVKLPHTEESEYEDVHPSQLAIRRSIHELLNNDGLKIFLQSSPPKPSLAKKPDTLSFNNSNSDNAKSKNSSKPPISPHKPRLDQKPNDNDVFSKPKGSEKKDPIDRLLPKLPKKTGSFRIANRDDPGLSRSPRMKARQPKPDLDEIETEHLTRSSGSVRIKRSNGQRYNYENMKIDSDIDIRGRNDDLSELDDLMNFVTTDTSINVLKPIPVTLPDTKLSDTKSACKPPPSPHEGEYSNVEFKKRPVQKPVIEEQKVPDKKTQFDQLWHSNNRNALEATSLKNQKKQFNDEDDSQYEGVWEAKVDSGKAVSLTKSRLASDSKLLKQSQENIDTRRHVSTSSTKSATELIIDAYSVEKPVENKSNIAVFKDTKPNNQQLKPSRLYSAEKPVITTSKYVNEKPIGETQHTVQNSAKPSKETFVYDYAYAETSQPGQKKPEQDSNTHFKYDYAYAETSPTGRDKEPSPSNNAAKTTKPEAMYAYADPGKVRAGFMPSETKSDGSYSYADPGRARPGFVPESPQGAIDSPTTPHSGPMKPPRKNKKSSSSASTSSFDEYEPVSMSSSLPSPSDVELVELRIVEEGDYSSVDSKDMHADQPPVPRKTKDSLTFVSYDADPDPDEDSMYSSIGVGGGRWKQKGGPSLSTDTDVPPVPRKTQDSLTLRDPERMPPSATDQASGGVSKTLNRAFKNVKISLPKLGTNWKTMGTTTTPTDPVSPNANPYVVKGIDMGWGNRVGQPKGERSAPLSWKQ</sequence>
<evidence type="ECO:0000256" key="8">
    <source>
        <dbReference type="SAM" id="MobiDB-lite"/>
    </source>
</evidence>
<dbReference type="PROSITE" id="PS50055">
    <property type="entry name" value="TYR_PHOSPHATASE_PTP"/>
    <property type="match status" value="1"/>
</dbReference>
<keyword evidence="6" id="KW-0904">Protein phosphatase</keyword>
<keyword evidence="4" id="KW-0597">Phosphoprotein</keyword>
<keyword evidence="10" id="KW-1185">Reference proteome</keyword>
<dbReference type="InterPro" id="IPR029021">
    <property type="entry name" value="Prot-tyrosine_phosphatase-like"/>
</dbReference>
<evidence type="ECO:0000256" key="1">
    <source>
        <dbReference type="ARBA" id="ARBA00004496"/>
    </source>
</evidence>
<evidence type="ECO:0000313" key="10">
    <source>
        <dbReference type="Proteomes" id="UP000749559"/>
    </source>
</evidence>
<evidence type="ECO:0000256" key="5">
    <source>
        <dbReference type="ARBA" id="ARBA00022801"/>
    </source>
</evidence>
<dbReference type="Pfam" id="PF00102">
    <property type="entry name" value="Y_phosphatase"/>
    <property type="match status" value="1"/>
</dbReference>
<accession>A0A8J1T601</accession>
<dbReference type="PRINTS" id="PR00700">
    <property type="entry name" value="PRTYPHPHTASE"/>
</dbReference>
<dbReference type="AlphaFoldDB" id="A0A8J1T601"/>
<feature type="compositionally biased region" description="Polar residues" evidence="8">
    <location>
        <begin position="993"/>
        <end position="1003"/>
    </location>
</feature>
<name>A0A8J1T601_OWEFU</name>
<feature type="region of interest" description="Disordered" evidence="8">
    <location>
        <begin position="541"/>
        <end position="563"/>
    </location>
</feature>
<dbReference type="EMBL" id="CAIIXF020000005">
    <property type="protein sequence ID" value="CAH1784459.1"/>
    <property type="molecule type" value="Genomic_DNA"/>
</dbReference>
<dbReference type="SUPFAM" id="SSF52799">
    <property type="entry name" value="(Phosphotyrosine protein) phosphatases II"/>
    <property type="match status" value="1"/>
</dbReference>
<keyword evidence="5" id="KW-0378">Hydrolase</keyword>
<dbReference type="GO" id="GO:0005634">
    <property type="term" value="C:nucleus"/>
    <property type="evidence" value="ECO:0007669"/>
    <property type="project" value="TreeGrafter"/>
</dbReference>
<dbReference type="FunFam" id="3.90.190.10:FF:000045">
    <property type="entry name" value="Tyrosine-protein phosphatase non-receptor type 12"/>
    <property type="match status" value="1"/>
</dbReference>
<feature type="region of interest" description="Disordered" evidence="8">
    <location>
        <begin position="774"/>
        <end position="1003"/>
    </location>
</feature>
<dbReference type="SMART" id="SM00404">
    <property type="entry name" value="PTPc_motif"/>
    <property type="match status" value="1"/>
</dbReference>
<dbReference type="OrthoDB" id="10253954at2759"/>
<comment type="caution">
    <text evidence="9">The sequence shown here is derived from an EMBL/GenBank/DDBJ whole genome shotgun (WGS) entry which is preliminary data.</text>
</comment>
<dbReference type="EC" id="3.1.3.48" evidence="2"/>
<dbReference type="Gene3D" id="3.90.190.10">
    <property type="entry name" value="Protein tyrosine phosphatase superfamily"/>
    <property type="match status" value="1"/>
</dbReference>
<evidence type="ECO:0000256" key="7">
    <source>
        <dbReference type="ARBA" id="ARBA00034734"/>
    </source>
</evidence>
<proteinExistence type="inferred from homology"/>
<dbReference type="InterPro" id="IPR000387">
    <property type="entry name" value="Tyr_Pase_dom"/>
</dbReference>
<dbReference type="PANTHER" id="PTHR45983">
    <property type="entry name" value="TYROSINE PHOSPHATSE N18, PUTATIVE-RELATED"/>
    <property type="match status" value="1"/>
</dbReference>
<feature type="compositionally biased region" description="Low complexity" evidence="8">
    <location>
        <begin position="1023"/>
        <end position="1033"/>
    </location>
</feature>
<feature type="region of interest" description="Disordered" evidence="8">
    <location>
        <begin position="1023"/>
        <end position="1042"/>
    </location>
</feature>
<dbReference type="PANTHER" id="PTHR45983:SF2">
    <property type="entry name" value="PROTEIN-TYROSINE-PHOSPHATASE"/>
    <property type="match status" value="1"/>
</dbReference>
<gene>
    <name evidence="9" type="ORF">OFUS_LOCUS10652</name>
</gene>
<organism evidence="9 10">
    <name type="scientific">Owenia fusiformis</name>
    <name type="common">Polychaete worm</name>
    <dbReference type="NCBI Taxonomy" id="6347"/>
    <lineage>
        <taxon>Eukaryota</taxon>
        <taxon>Metazoa</taxon>
        <taxon>Spiralia</taxon>
        <taxon>Lophotrochozoa</taxon>
        <taxon>Annelida</taxon>
        <taxon>Polychaeta</taxon>
        <taxon>Sedentaria</taxon>
        <taxon>Canalipalpata</taxon>
        <taxon>Sabellida</taxon>
        <taxon>Oweniida</taxon>
        <taxon>Oweniidae</taxon>
        <taxon>Owenia</taxon>
    </lineage>
</organism>
<evidence type="ECO:0000256" key="6">
    <source>
        <dbReference type="ARBA" id="ARBA00022912"/>
    </source>
</evidence>
<dbReference type="Proteomes" id="UP000749559">
    <property type="component" value="Unassembled WGS sequence"/>
</dbReference>
<feature type="compositionally biased region" description="Low complexity" evidence="8">
    <location>
        <begin position="866"/>
        <end position="891"/>
    </location>
</feature>
<comment type="subcellular location">
    <subcellularLocation>
        <location evidence="1">Cytoplasm</location>
    </subcellularLocation>
</comment>
<dbReference type="InterPro" id="IPR016130">
    <property type="entry name" value="Tyr_Pase_AS"/>
</dbReference>
<comment type="similarity">
    <text evidence="7">Belongs to the protein-tyrosine phosphatase family. Non-receptor class 4 subfamily.</text>
</comment>
<feature type="compositionally biased region" description="Low complexity" evidence="8">
    <location>
        <begin position="379"/>
        <end position="396"/>
    </location>
</feature>
<reference evidence="9" key="1">
    <citation type="submission" date="2022-03" db="EMBL/GenBank/DDBJ databases">
        <authorList>
            <person name="Martin C."/>
        </authorList>
    </citation>
    <scope>NUCLEOTIDE SEQUENCE</scope>
</reference>
<dbReference type="PROSITE" id="PS50056">
    <property type="entry name" value="TYR_PHOSPHATASE_2"/>
    <property type="match status" value="1"/>
</dbReference>
<dbReference type="PROSITE" id="PS00383">
    <property type="entry name" value="TYR_PHOSPHATASE_1"/>
    <property type="match status" value="1"/>
</dbReference>